<comment type="caution">
    <text evidence="1">The sequence shown here is derived from an EMBL/GenBank/DDBJ whole genome shotgun (WGS) entry which is preliminary data.</text>
</comment>
<dbReference type="Proteomes" id="UP000798662">
    <property type="component" value="Chromosome 1"/>
</dbReference>
<evidence type="ECO:0000313" key="2">
    <source>
        <dbReference type="Proteomes" id="UP000798662"/>
    </source>
</evidence>
<sequence length="264" mass="24862">MTPPVYAADMASNHPSQAELIPLSDAASTAPSARDLSSSAAADMPAALAAIPTGSVSRLHLPSGVVGAGFLPAAVRVLAPGGALVAPDVVDTGALLAGLVPGEEGAWTKPDHAPGAKVTLPAAVPAAATTADAALAVPAAPVGTPAAEELIDEEALLAGDADADARGCVPVPAGTGSGGRAPCANCSCGLKEEVEAEAAAATGGDTGAAAAEPATGVAKLTLDADGEELVAPTTKAGAAPAAKASGKAGCGSCALGDAFPASLT</sequence>
<dbReference type="EMBL" id="CM020618">
    <property type="protein sequence ID" value="KAK1859468.1"/>
    <property type="molecule type" value="Genomic_DNA"/>
</dbReference>
<evidence type="ECO:0000313" key="1">
    <source>
        <dbReference type="EMBL" id="KAK1859468.1"/>
    </source>
</evidence>
<keyword evidence="2" id="KW-1185">Reference proteome</keyword>
<organism evidence="1 2">
    <name type="scientific">Pyropia yezoensis</name>
    <name type="common">Susabi-nori</name>
    <name type="synonym">Porphyra yezoensis</name>
    <dbReference type="NCBI Taxonomy" id="2788"/>
    <lineage>
        <taxon>Eukaryota</taxon>
        <taxon>Rhodophyta</taxon>
        <taxon>Bangiophyceae</taxon>
        <taxon>Bangiales</taxon>
        <taxon>Bangiaceae</taxon>
        <taxon>Pyropia</taxon>
    </lineage>
</organism>
<proteinExistence type="predicted"/>
<protein>
    <submittedName>
        <fullName evidence="1">Uncharacterized protein</fullName>
    </submittedName>
</protein>
<gene>
    <name evidence="1" type="ORF">I4F81_002064</name>
</gene>
<accession>A0ACC3BPC7</accession>
<reference evidence="1" key="1">
    <citation type="submission" date="2019-11" db="EMBL/GenBank/DDBJ databases">
        <title>Nori genome reveals adaptations in red seaweeds to the harsh intertidal environment.</title>
        <authorList>
            <person name="Wang D."/>
            <person name="Mao Y."/>
        </authorList>
    </citation>
    <scope>NUCLEOTIDE SEQUENCE</scope>
    <source>
        <tissue evidence="1">Gametophyte</tissue>
    </source>
</reference>
<name>A0ACC3BPC7_PYRYE</name>